<proteinExistence type="predicted"/>
<evidence type="ECO:0000313" key="2">
    <source>
        <dbReference type="Proteomes" id="UP001271789"/>
    </source>
</evidence>
<sequence length="100" mass="11729">MENENQELFEKKSIIRVPVFPKFYVTNIAGGATDQDFRYELLNEKSYDSENEKWNYYSDGLLILSPVGAKKLWNKLSADINLYEREHGIISMVIENELTY</sequence>
<dbReference type="EMBL" id="JAWDKD010000007">
    <property type="protein sequence ID" value="MDV0446514.1"/>
    <property type="molecule type" value="Genomic_DNA"/>
</dbReference>
<keyword evidence="2" id="KW-1185">Reference proteome</keyword>
<protein>
    <submittedName>
        <fullName evidence="1">Uncharacterized protein</fullName>
    </submittedName>
</protein>
<dbReference type="AlphaFoldDB" id="A0AAE4SD91"/>
<gene>
    <name evidence="1" type="ORF">MsAg5_03560</name>
</gene>
<accession>A0AAE4SD91</accession>
<reference evidence="1" key="1">
    <citation type="submission" date="2023-06" db="EMBL/GenBank/DDBJ databases">
        <title>Genome sequence of Methanosarcinaceae archaeon Ag5.</title>
        <authorList>
            <person name="Protasov E."/>
            <person name="Platt K."/>
            <person name="Poehlein A."/>
            <person name="Daniel R."/>
            <person name="Brune A."/>
        </authorList>
    </citation>
    <scope>NUCLEOTIDE SEQUENCE</scope>
    <source>
        <strain evidence="1">Ag5</strain>
    </source>
</reference>
<organism evidence="1 2">
    <name type="scientific">Methanolapillus africanus</name>
    <dbReference type="NCBI Taxonomy" id="3028297"/>
    <lineage>
        <taxon>Archaea</taxon>
        <taxon>Methanobacteriati</taxon>
        <taxon>Methanobacteriota</taxon>
        <taxon>Stenosarchaea group</taxon>
        <taxon>Methanomicrobia</taxon>
        <taxon>Methanosarcinales</taxon>
        <taxon>Methanosarcinaceae</taxon>
        <taxon>Methanolapillus</taxon>
    </lineage>
</organism>
<dbReference type="RefSeq" id="WP_338098910.1">
    <property type="nucleotide sequence ID" value="NZ_JAWDKD010000007.1"/>
</dbReference>
<evidence type="ECO:0000313" key="1">
    <source>
        <dbReference type="EMBL" id="MDV0446514.1"/>
    </source>
</evidence>
<comment type="caution">
    <text evidence="1">The sequence shown here is derived from an EMBL/GenBank/DDBJ whole genome shotgun (WGS) entry which is preliminary data.</text>
</comment>
<name>A0AAE4SD91_9EURY</name>
<dbReference type="Proteomes" id="UP001271789">
    <property type="component" value="Unassembled WGS sequence"/>
</dbReference>